<name>A0A4Y2EDK9_ARAVE</name>
<dbReference type="EMBL" id="BGPR01092211">
    <property type="protein sequence ID" value="GBM26359.1"/>
    <property type="molecule type" value="Genomic_DNA"/>
</dbReference>
<evidence type="ECO:0000256" key="1">
    <source>
        <dbReference type="SAM" id="MobiDB-lite"/>
    </source>
</evidence>
<reference evidence="2 3" key="1">
    <citation type="journal article" date="2019" name="Sci. Rep.">
        <title>Orb-weaving spider Araneus ventricosus genome elucidates the spidroin gene catalogue.</title>
        <authorList>
            <person name="Kono N."/>
            <person name="Nakamura H."/>
            <person name="Ohtoshi R."/>
            <person name="Moran D.A.P."/>
            <person name="Shinohara A."/>
            <person name="Yoshida Y."/>
            <person name="Fujiwara M."/>
            <person name="Mori M."/>
            <person name="Tomita M."/>
            <person name="Arakawa K."/>
        </authorList>
    </citation>
    <scope>NUCLEOTIDE SEQUENCE [LARGE SCALE GENOMIC DNA]</scope>
</reference>
<protein>
    <submittedName>
        <fullName evidence="2">Uncharacterized protein</fullName>
    </submittedName>
</protein>
<feature type="non-terminal residue" evidence="2">
    <location>
        <position position="1"/>
    </location>
</feature>
<accession>A0A4Y2EDK9</accession>
<proteinExistence type="predicted"/>
<organism evidence="2 3">
    <name type="scientific">Araneus ventricosus</name>
    <name type="common">Orbweaver spider</name>
    <name type="synonym">Epeira ventricosa</name>
    <dbReference type="NCBI Taxonomy" id="182803"/>
    <lineage>
        <taxon>Eukaryota</taxon>
        <taxon>Metazoa</taxon>
        <taxon>Ecdysozoa</taxon>
        <taxon>Arthropoda</taxon>
        <taxon>Chelicerata</taxon>
        <taxon>Arachnida</taxon>
        <taxon>Araneae</taxon>
        <taxon>Araneomorphae</taxon>
        <taxon>Entelegynae</taxon>
        <taxon>Araneoidea</taxon>
        <taxon>Araneidae</taxon>
        <taxon>Araneus</taxon>
    </lineage>
</organism>
<dbReference type="AlphaFoldDB" id="A0A4Y2EDK9"/>
<evidence type="ECO:0000313" key="2">
    <source>
        <dbReference type="EMBL" id="GBM26359.1"/>
    </source>
</evidence>
<feature type="compositionally biased region" description="Low complexity" evidence="1">
    <location>
        <begin position="18"/>
        <end position="39"/>
    </location>
</feature>
<feature type="region of interest" description="Disordered" evidence="1">
    <location>
        <begin position="1"/>
        <end position="39"/>
    </location>
</feature>
<evidence type="ECO:0000313" key="3">
    <source>
        <dbReference type="Proteomes" id="UP000499080"/>
    </source>
</evidence>
<comment type="caution">
    <text evidence="2">The sequence shown here is derived from an EMBL/GenBank/DDBJ whole genome shotgun (WGS) entry which is preliminary data.</text>
</comment>
<dbReference type="Proteomes" id="UP000499080">
    <property type="component" value="Unassembled WGS sequence"/>
</dbReference>
<gene>
    <name evidence="2" type="ORF">AVEN_163784_1</name>
</gene>
<sequence>GEAEREGERVTPLGGLQPHPGNGSPSGPSGHGASSPGTP</sequence>
<keyword evidence="3" id="KW-1185">Reference proteome</keyword>